<dbReference type="GO" id="GO:0008320">
    <property type="term" value="F:protein transmembrane transporter activity"/>
    <property type="evidence" value="ECO:0007669"/>
    <property type="project" value="TreeGrafter"/>
</dbReference>
<evidence type="ECO:0000313" key="12">
    <source>
        <dbReference type="EMBL" id="GJJ07811.1"/>
    </source>
</evidence>
<dbReference type="InterPro" id="IPR036869">
    <property type="entry name" value="J_dom_sf"/>
</dbReference>
<dbReference type="PROSITE" id="PS50076">
    <property type="entry name" value="DNAJ_2"/>
    <property type="match status" value="1"/>
</dbReference>
<keyword evidence="13" id="KW-1185">Reference proteome</keyword>
<keyword evidence="5" id="KW-0653">Protein transport</keyword>
<dbReference type="InterPro" id="IPR014756">
    <property type="entry name" value="Ig_E-set"/>
</dbReference>
<organism evidence="12 13">
    <name type="scientific">Clathrus columnatus</name>
    <dbReference type="NCBI Taxonomy" id="1419009"/>
    <lineage>
        <taxon>Eukaryota</taxon>
        <taxon>Fungi</taxon>
        <taxon>Dikarya</taxon>
        <taxon>Basidiomycota</taxon>
        <taxon>Agaricomycotina</taxon>
        <taxon>Agaricomycetes</taxon>
        <taxon>Phallomycetidae</taxon>
        <taxon>Phallales</taxon>
        <taxon>Clathraceae</taxon>
        <taxon>Clathrus</taxon>
    </lineage>
</organism>
<dbReference type="SUPFAM" id="SSF81296">
    <property type="entry name" value="E set domains"/>
    <property type="match status" value="1"/>
</dbReference>
<evidence type="ECO:0000259" key="11">
    <source>
        <dbReference type="PROSITE" id="PS50076"/>
    </source>
</evidence>
<dbReference type="GO" id="GO:0031207">
    <property type="term" value="C:Sec62/Sec63 complex"/>
    <property type="evidence" value="ECO:0007669"/>
    <property type="project" value="TreeGrafter"/>
</dbReference>
<dbReference type="SUPFAM" id="SSF158702">
    <property type="entry name" value="Sec63 N-terminal domain-like"/>
    <property type="match status" value="1"/>
</dbReference>
<keyword evidence="6 10" id="KW-1133">Transmembrane helix</keyword>
<dbReference type="PANTHER" id="PTHR24075">
    <property type="entry name" value="SEC63 DOMAIN-CONTAINING"/>
    <property type="match status" value="1"/>
</dbReference>
<evidence type="ECO:0000256" key="6">
    <source>
        <dbReference type="ARBA" id="ARBA00022989"/>
    </source>
</evidence>
<feature type="region of interest" description="Disordered" evidence="9">
    <location>
        <begin position="480"/>
        <end position="532"/>
    </location>
</feature>
<evidence type="ECO:0000256" key="4">
    <source>
        <dbReference type="ARBA" id="ARBA00022824"/>
    </source>
</evidence>
<evidence type="ECO:0000256" key="7">
    <source>
        <dbReference type="ARBA" id="ARBA00023136"/>
    </source>
</evidence>
<dbReference type="PANTHER" id="PTHR24075:SF0">
    <property type="entry name" value="TRANSLOCATION PROTEIN SEC63 HOMOLOG"/>
    <property type="match status" value="1"/>
</dbReference>
<proteinExistence type="predicted"/>
<evidence type="ECO:0000256" key="9">
    <source>
        <dbReference type="SAM" id="MobiDB-lite"/>
    </source>
</evidence>
<dbReference type="InterPro" id="IPR004179">
    <property type="entry name" value="Sec63-dom"/>
</dbReference>
<evidence type="ECO:0000256" key="8">
    <source>
        <dbReference type="ARBA" id="ARBA00023186"/>
    </source>
</evidence>
<evidence type="ECO:0000256" key="2">
    <source>
        <dbReference type="ARBA" id="ARBA00022448"/>
    </source>
</evidence>
<dbReference type="Proteomes" id="UP001050691">
    <property type="component" value="Unassembled WGS sequence"/>
</dbReference>
<dbReference type="Pfam" id="PF02889">
    <property type="entry name" value="Sec63"/>
    <property type="match status" value="1"/>
</dbReference>
<dbReference type="SMART" id="SM00973">
    <property type="entry name" value="Sec63"/>
    <property type="match status" value="1"/>
</dbReference>
<sequence length="532" mass="59313">MPQSATEKEIKKHYKRLSLKFHPDKVKLAPGETLDSAQEHFVNLTKAYKALTDETIRQNVIDYNDPDGRQQFSMGIAIPHWIVESQNSIWVLGVYGLLFGAGLPALVGRWWFGSRSYTKDGVRVETAELFFKSIREDISDSELLILLGKALANEKNILPNTAADGLQSQITGRLGANWAGNERDPKVLYTLILLYAHLLRIPVDGMLLTDQASLLLHTQTLLSSLLNITLAHSWLTTAIRVMRLHAFIVQGVASDSNSVLQFPSITEDPKTLPDSLEGLVEHLDAKGDSRVEDVKKIGESWPRLEVVDATYKVIGERLVTPGAIVQLIFKLRVCPPFASLIQSNGASNERRESKIDAELDQAFLTDKKDFEDLPAGERLSGWVHAPLWPSDRKPRWWAILSDDKTNKVVVPPLQVYDIPLVDSGKPRNYRSFKFQFQAPQGVGLYTWRLRFISDSIVGEEIVRDLTLKVDDLSLLTADEQHKDDQISDPEEDTLAGQMAMMRGGSVKRIPEDSDGSSTDVETDSGGSSSDSD</sequence>
<dbReference type="InterPro" id="IPR035892">
    <property type="entry name" value="C2_domain_sf"/>
</dbReference>
<name>A0AAV5A454_9AGAM</name>
<keyword evidence="2" id="KW-0813">Transport</keyword>
<dbReference type="AlphaFoldDB" id="A0AAV5A454"/>
<evidence type="ECO:0000256" key="5">
    <source>
        <dbReference type="ARBA" id="ARBA00022927"/>
    </source>
</evidence>
<evidence type="ECO:0000256" key="3">
    <source>
        <dbReference type="ARBA" id="ARBA00022692"/>
    </source>
</evidence>
<protein>
    <recommendedName>
        <fullName evidence="11">J domain-containing protein</fullName>
    </recommendedName>
</protein>
<evidence type="ECO:0000256" key="1">
    <source>
        <dbReference type="ARBA" id="ARBA00004477"/>
    </source>
</evidence>
<feature type="domain" description="J" evidence="11">
    <location>
        <begin position="1"/>
        <end position="64"/>
    </location>
</feature>
<dbReference type="CDD" id="cd06257">
    <property type="entry name" value="DnaJ"/>
    <property type="match status" value="1"/>
</dbReference>
<keyword evidence="7 10" id="KW-0472">Membrane</keyword>
<comment type="caution">
    <text evidence="12">The sequence shown here is derived from an EMBL/GenBank/DDBJ whole genome shotgun (WGS) entry which is preliminary data.</text>
</comment>
<dbReference type="Pfam" id="PF00226">
    <property type="entry name" value="DnaJ"/>
    <property type="match status" value="1"/>
</dbReference>
<evidence type="ECO:0000256" key="10">
    <source>
        <dbReference type="SAM" id="Phobius"/>
    </source>
</evidence>
<feature type="compositionally biased region" description="Low complexity" evidence="9">
    <location>
        <begin position="515"/>
        <end position="532"/>
    </location>
</feature>
<dbReference type="SUPFAM" id="SSF46565">
    <property type="entry name" value="Chaperone J-domain"/>
    <property type="match status" value="1"/>
</dbReference>
<dbReference type="InterPro" id="IPR001623">
    <property type="entry name" value="DnaJ_domain"/>
</dbReference>
<dbReference type="SMART" id="SM00271">
    <property type="entry name" value="DnaJ"/>
    <property type="match status" value="1"/>
</dbReference>
<dbReference type="GO" id="GO:0006614">
    <property type="term" value="P:SRP-dependent cotranslational protein targeting to membrane"/>
    <property type="evidence" value="ECO:0007669"/>
    <property type="project" value="TreeGrafter"/>
</dbReference>
<keyword evidence="4" id="KW-0256">Endoplasmic reticulum</keyword>
<keyword evidence="3 10" id="KW-0812">Transmembrane</keyword>
<feature type="transmembrane region" description="Helical" evidence="10">
    <location>
        <begin position="89"/>
        <end position="112"/>
    </location>
</feature>
<dbReference type="Gene3D" id="1.10.3380.10">
    <property type="entry name" value="Sec63 N-terminal domain-like domain"/>
    <property type="match status" value="1"/>
</dbReference>
<accession>A0AAV5A454</accession>
<dbReference type="GO" id="GO:0003723">
    <property type="term" value="F:RNA binding"/>
    <property type="evidence" value="ECO:0007669"/>
    <property type="project" value="TreeGrafter"/>
</dbReference>
<keyword evidence="8" id="KW-0143">Chaperone</keyword>
<gene>
    <name evidence="12" type="ORF">Clacol_002016</name>
</gene>
<reference evidence="12" key="1">
    <citation type="submission" date="2021-10" db="EMBL/GenBank/DDBJ databases">
        <title>De novo Genome Assembly of Clathrus columnatus (Basidiomycota, Fungi) Using Illumina and Nanopore Sequence Data.</title>
        <authorList>
            <person name="Ogiso-Tanaka E."/>
            <person name="Itagaki H."/>
            <person name="Hosoya T."/>
            <person name="Hosaka K."/>
        </authorList>
    </citation>
    <scope>NUCLEOTIDE SEQUENCE</scope>
    <source>
        <strain evidence="12">MO-923</strain>
    </source>
</reference>
<dbReference type="EMBL" id="BPWL01000002">
    <property type="protein sequence ID" value="GJJ07811.1"/>
    <property type="molecule type" value="Genomic_DNA"/>
</dbReference>
<dbReference type="GO" id="GO:0006620">
    <property type="term" value="P:post-translational protein targeting to endoplasmic reticulum membrane"/>
    <property type="evidence" value="ECO:0007669"/>
    <property type="project" value="TreeGrafter"/>
</dbReference>
<dbReference type="Gene3D" id="2.60.40.150">
    <property type="entry name" value="C2 domain"/>
    <property type="match status" value="1"/>
</dbReference>
<dbReference type="Gene3D" id="1.10.287.110">
    <property type="entry name" value="DnaJ domain"/>
    <property type="match status" value="1"/>
</dbReference>
<comment type="subcellular location">
    <subcellularLocation>
        <location evidence="1">Endoplasmic reticulum membrane</location>
        <topology evidence="1">Multi-pass membrane protein</topology>
    </subcellularLocation>
</comment>
<evidence type="ECO:0000313" key="13">
    <source>
        <dbReference type="Proteomes" id="UP001050691"/>
    </source>
</evidence>